<gene>
    <name evidence="2" type="ORF">A3G53_02525</name>
</gene>
<protein>
    <submittedName>
        <fullName evidence="2">Uncharacterized protein</fullName>
    </submittedName>
</protein>
<name>A0A1F6Y5L8_9BACT</name>
<dbReference type="Proteomes" id="UP000178645">
    <property type="component" value="Unassembled WGS sequence"/>
</dbReference>
<reference evidence="2 3" key="1">
    <citation type="journal article" date="2016" name="Nat. Commun.">
        <title>Thousands of microbial genomes shed light on interconnected biogeochemical processes in an aquifer system.</title>
        <authorList>
            <person name="Anantharaman K."/>
            <person name="Brown C.T."/>
            <person name="Hug L.A."/>
            <person name="Sharon I."/>
            <person name="Castelle C.J."/>
            <person name="Probst A.J."/>
            <person name="Thomas B.C."/>
            <person name="Singh A."/>
            <person name="Wilkins M.J."/>
            <person name="Karaoz U."/>
            <person name="Brodie E.L."/>
            <person name="Williams K.H."/>
            <person name="Hubbard S.S."/>
            <person name="Banfield J.F."/>
        </authorList>
    </citation>
    <scope>NUCLEOTIDE SEQUENCE [LARGE SCALE GENOMIC DNA]</scope>
</reference>
<dbReference type="AlphaFoldDB" id="A0A1F6Y5L8"/>
<evidence type="ECO:0000313" key="3">
    <source>
        <dbReference type="Proteomes" id="UP000178645"/>
    </source>
</evidence>
<evidence type="ECO:0000313" key="2">
    <source>
        <dbReference type="EMBL" id="OGJ01615.1"/>
    </source>
</evidence>
<sequence>MFIPLPKQGRAEAICPFIIYQPVSICQQKKHNQNEPGISSRKPNMPPRTKAELGTGQEIVKL</sequence>
<proteinExistence type="predicted"/>
<organism evidence="2 3">
    <name type="scientific">Candidatus Nomurabacteria bacterium RIFCSPLOWO2_12_FULL_44_11</name>
    <dbReference type="NCBI Taxonomy" id="1801796"/>
    <lineage>
        <taxon>Bacteria</taxon>
        <taxon>Candidatus Nomuraibacteriota</taxon>
    </lineage>
</organism>
<evidence type="ECO:0000256" key="1">
    <source>
        <dbReference type="SAM" id="MobiDB-lite"/>
    </source>
</evidence>
<comment type="caution">
    <text evidence="2">The sequence shown here is derived from an EMBL/GenBank/DDBJ whole genome shotgun (WGS) entry which is preliminary data.</text>
</comment>
<accession>A0A1F6Y5L8</accession>
<feature type="region of interest" description="Disordered" evidence="1">
    <location>
        <begin position="30"/>
        <end position="62"/>
    </location>
</feature>
<dbReference type="EMBL" id="MFVU01000021">
    <property type="protein sequence ID" value="OGJ01615.1"/>
    <property type="molecule type" value="Genomic_DNA"/>
</dbReference>